<evidence type="ECO:0000256" key="1">
    <source>
        <dbReference type="SAM" id="Phobius"/>
    </source>
</evidence>
<gene>
    <name evidence="2" type="ORF">FC093_19840</name>
</gene>
<name>A0A4U3KTC4_9BACT</name>
<dbReference type="RefSeq" id="WP_137263563.1">
    <property type="nucleotide sequence ID" value="NZ_SZQL01000020.1"/>
</dbReference>
<sequence>MFNKLNNLGFIIGIFFIIVALILLIGGLLSPALAYALNFYTGGAFLVFGVAMAVGSGRK</sequence>
<keyword evidence="1" id="KW-0472">Membrane</keyword>
<keyword evidence="1" id="KW-0812">Transmembrane</keyword>
<dbReference type="AlphaFoldDB" id="A0A4U3KTC4"/>
<feature type="transmembrane region" description="Helical" evidence="1">
    <location>
        <begin position="35"/>
        <end position="55"/>
    </location>
</feature>
<reference evidence="2 3" key="1">
    <citation type="submission" date="2019-05" db="EMBL/GenBank/DDBJ databases">
        <title>Panacibacter sp. strain 17mud1-8 Genome sequencing and assembly.</title>
        <authorList>
            <person name="Chhetri G."/>
        </authorList>
    </citation>
    <scope>NUCLEOTIDE SEQUENCE [LARGE SCALE GENOMIC DNA]</scope>
    <source>
        <strain evidence="2 3">17mud1-8</strain>
    </source>
</reference>
<protein>
    <recommendedName>
        <fullName evidence="4">DUF3098 domain-containing protein</fullName>
    </recommendedName>
</protein>
<keyword evidence="3" id="KW-1185">Reference proteome</keyword>
<keyword evidence="1" id="KW-1133">Transmembrane helix</keyword>
<accession>A0A4U3KTC4</accession>
<evidence type="ECO:0008006" key="4">
    <source>
        <dbReference type="Google" id="ProtNLM"/>
    </source>
</evidence>
<comment type="caution">
    <text evidence="2">The sequence shown here is derived from an EMBL/GenBank/DDBJ whole genome shotgun (WGS) entry which is preliminary data.</text>
</comment>
<feature type="transmembrane region" description="Helical" evidence="1">
    <location>
        <begin position="7"/>
        <end position="29"/>
    </location>
</feature>
<evidence type="ECO:0000313" key="3">
    <source>
        <dbReference type="Proteomes" id="UP000305848"/>
    </source>
</evidence>
<proteinExistence type="predicted"/>
<evidence type="ECO:0000313" key="2">
    <source>
        <dbReference type="EMBL" id="TKK65572.1"/>
    </source>
</evidence>
<dbReference type="EMBL" id="SZQL01000020">
    <property type="protein sequence ID" value="TKK65572.1"/>
    <property type="molecule type" value="Genomic_DNA"/>
</dbReference>
<dbReference type="Proteomes" id="UP000305848">
    <property type="component" value="Unassembled WGS sequence"/>
</dbReference>
<organism evidence="2 3">
    <name type="scientific">Ilyomonas limi</name>
    <dbReference type="NCBI Taxonomy" id="2575867"/>
    <lineage>
        <taxon>Bacteria</taxon>
        <taxon>Pseudomonadati</taxon>
        <taxon>Bacteroidota</taxon>
        <taxon>Chitinophagia</taxon>
        <taxon>Chitinophagales</taxon>
        <taxon>Chitinophagaceae</taxon>
        <taxon>Ilyomonas</taxon>
    </lineage>
</organism>